<comment type="similarity">
    <text evidence="4">Belongs to the eIF-3 subunit J family.</text>
</comment>
<feature type="compositionally biased region" description="Acidic residues" evidence="5">
    <location>
        <begin position="130"/>
        <end position="147"/>
    </location>
</feature>
<dbReference type="OrthoDB" id="6342974at2759"/>
<feature type="region of interest" description="Disordered" evidence="5">
    <location>
        <begin position="128"/>
        <end position="181"/>
    </location>
</feature>
<dbReference type="AlphaFoldDB" id="A0A4Y7MXD6"/>
<proteinExistence type="evidence at transcript level"/>
<dbReference type="GO" id="GO:0033290">
    <property type="term" value="C:eukaryotic 48S preinitiation complex"/>
    <property type="evidence" value="ECO:0007669"/>
    <property type="project" value="UniProtKB-UniRule"/>
</dbReference>
<dbReference type="HAMAP" id="MF_03009">
    <property type="entry name" value="eIF3j"/>
    <property type="match status" value="1"/>
</dbReference>
<evidence type="ECO:0000256" key="5">
    <source>
        <dbReference type="SAM" id="MobiDB-lite"/>
    </source>
</evidence>
<evidence type="ECO:0000256" key="1">
    <source>
        <dbReference type="ARBA" id="ARBA00022490"/>
    </source>
</evidence>
<accession>A0A4Y7MXD6</accession>
<dbReference type="EMBL" id="LR015688">
    <property type="protein sequence ID" value="SVE85307.1"/>
    <property type="molecule type" value="mRNA"/>
</dbReference>
<feature type="compositionally biased region" description="Basic and acidic residues" evidence="5">
    <location>
        <begin position="167"/>
        <end position="181"/>
    </location>
</feature>
<evidence type="ECO:0000256" key="4">
    <source>
        <dbReference type="HAMAP-Rule" id="MF_03009"/>
    </source>
</evidence>
<dbReference type="Gene3D" id="1.10.246.60">
    <property type="entry name" value="Eukaryotic translation initiation factor 3 like domains"/>
    <property type="match status" value="1"/>
</dbReference>
<dbReference type="PANTHER" id="PTHR21681">
    <property type="entry name" value="EUKARYOTIC TRANSLATION INITIATION FACTOR 3 SUBUNIT J"/>
    <property type="match status" value="1"/>
</dbReference>
<dbReference type="InterPro" id="IPR013906">
    <property type="entry name" value="eIF3j"/>
</dbReference>
<sequence length="343" mass="38786">MGKSVLGKLKNLIPPRVVQELPPYIPRSFPLAQTETIEENTEHEEELKVEGDDQSPRDKRQASSDPQSKTTYCDGVDEIGCYQVWILIRLSRKDISYYIVCFRFVCTMTGFSFLEVANAVTTAIISDKWEGEDEDEPVKDSWEDEETENKPAEVKAAAAATKKKSSKRLEEKIAEKEKKSREEAEARKILQEANMTPEERIAEKLRRQKLVEESDFEMAKETFGITGSLPTEGSIDEANPLSKEEFSEFKNNLVKKLQSLSTKACYNDFIEDFIKDVCIGLEVEVLRKVSLTSKSLHEEKLKMVKAATKGGKKGKTKVALKMDKGMVDNFGDDFGGGDYDDFM</sequence>
<keyword evidence="1 4" id="KW-0963">Cytoplasm</keyword>
<dbReference type="GO" id="GO:0016282">
    <property type="term" value="C:eukaryotic 43S preinitiation complex"/>
    <property type="evidence" value="ECO:0007669"/>
    <property type="project" value="UniProtKB-UniRule"/>
</dbReference>
<comment type="function">
    <text evidence="4">Component of the eukaryotic translation initiation factor 3 (eIF-3) complex, which is involved in protein synthesis of a specialized repertoire of mRNAs and, together with other initiation factors, stimulates binding of mRNA and methionyl-tRNAi to the 40S ribosome. The eIF-3 complex specifically targets and initiates translation of a subset of mRNAs involved in cell proliferation.</text>
</comment>
<protein>
    <recommendedName>
        <fullName evidence="4">Eukaryotic translation initiation factor 3 subunit J</fullName>
        <shortName evidence="4">eIF3j</shortName>
    </recommendedName>
</protein>
<feature type="compositionally biased region" description="Basic and acidic residues" evidence="5">
    <location>
        <begin position="45"/>
        <end position="62"/>
    </location>
</feature>
<organism evidence="6">
    <name type="scientific">Daphnia pulex</name>
    <name type="common">Water flea</name>
    <dbReference type="NCBI Taxonomy" id="6669"/>
    <lineage>
        <taxon>Eukaryota</taxon>
        <taxon>Metazoa</taxon>
        <taxon>Ecdysozoa</taxon>
        <taxon>Arthropoda</taxon>
        <taxon>Crustacea</taxon>
        <taxon>Branchiopoda</taxon>
        <taxon>Diplostraca</taxon>
        <taxon>Cladocera</taxon>
        <taxon>Anomopoda</taxon>
        <taxon>Daphniidae</taxon>
        <taxon>Daphnia</taxon>
    </lineage>
</organism>
<feature type="region of interest" description="Disordered" evidence="5">
    <location>
        <begin position="29"/>
        <end position="70"/>
    </location>
</feature>
<evidence type="ECO:0000313" key="6">
    <source>
        <dbReference type="EMBL" id="SVE85307.1"/>
    </source>
</evidence>
<comment type="subcellular location">
    <subcellularLocation>
        <location evidence="4">Cytoplasm</location>
    </subcellularLocation>
</comment>
<reference evidence="6" key="1">
    <citation type="submission" date="2018-08" db="EMBL/GenBank/DDBJ databases">
        <authorList>
            <person name="Cornetti L."/>
        </authorList>
    </citation>
    <scope>NUCLEOTIDE SEQUENCE</scope>
    <source>
        <strain evidence="6">TCO</strain>
    </source>
</reference>
<dbReference type="Pfam" id="PF08597">
    <property type="entry name" value="eIF3_subunit"/>
    <property type="match status" value="1"/>
</dbReference>
<name>A0A4Y7MXD6_DAPPU</name>
<gene>
    <name evidence="6" type="primary">EOG090X0OQM</name>
</gene>
<dbReference type="GO" id="GO:0001732">
    <property type="term" value="P:formation of cytoplasmic translation initiation complex"/>
    <property type="evidence" value="ECO:0007669"/>
    <property type="project" value="UniProtKB-UniRule"/>
</dbReference>
<evidence type="ECO:0000256" key="2">
    <source>
        <dbReference type="ARBA" id="ARBA00022540"/>
    </source>
</evidence>
<dbReference type="InterPro" id="IPR023194">
    <property type="entry name" value="eIF3-like_dom_sf"/>
</dbReference>
<dbReference type="PANTHER" id="PTHR21681:SF0">
    <property type="entry name" value="EUKARYOTIC TRANSLATION INITIATION FACTOR 3 SUBUNIT J"/>
    <property type="match status" value="1"/>
</dbReference>
<dbReference type="GO" id="GO:0005852">
    <property type="term" value="C:eukaryotic translation initiation factor 3 complex"/>
    <property type="evidence" value="ECO:0007669"/>
    <property type="project" value="UniProtKB-UniRule"/>
</dbReference>
<dbReference type="GO" id="GO:0003743">
    <property type="term" value="F:translation initiation factor activity"/>
    <property type="evidence" value="ECO:0007669"/>
    <property type="project" value="UniProtKB-UniRule"/>
</dbReference>
<comment type="subunit">
    <text evidence="4">Component of the eukaryotic translation initiation factor 3 (eIF-3) complex.</text>
</comment>
<keyword evidence="3 4" id="KW-0648">Protein biosynthesis</keyword>
<keyword evidence="2 4" id="KW-0396">Initiation factor</keyword>
<evidence type="ECO:0000256" key="3">
    <source>
        <dbReference type="ARBA" id="ARBA00022917"/>
    </source>
</evidence>